<evidence type="ECO:0000256" key="1">
    <source>
        <dbReference type="ARBA" id="ARBA00001947"/>
    </source>
</evidence>
<comment type="similarity">
    <text evidence="2">Belongs to the DODA-type extradiol aromatic ring-opening dioxygenase family.</text>
</comment>
<protein>
    <submittedName>
        <fullName evidence="7">Dioxygenase</fullName>
    </submittedName>
</protein>
<dbReference type="Pfam" id="PF02900">
    <property type="entry name" value="LigB"/>
    <property type="match status" value="1"/>
</dbReference>
<comment type="caution">
    <text evidence="7">The sequence shown here is derived from an EMBL/GenBank/DDBJ whole genome shotgun (WGS) entry which is preliminary data.</text>
</comment>
<name>A0A9D1WN49_9GAMM</name>
<evidence type="ECO:0000259" key="6">
    <source>
        <dbReference type="Pfam" id="PF02900"/>
    </source>
</evidence>
<evidence type="ECO:0000256" key="3">
    <source>
        <dbReference type="ARBA" id="ARBA00022723"/>
    </source>
</evidence>
<evidence type="ECO:0000313" key="8">
    <source>
        <dbReference type="Proteomes" id="UP000824248"/>
    </source>
</evidence>
<dbReference type="GO" id="GO:0008270">
    <property type="term" value="F:zinc ion binding"/>
    <property type="evidence" value="ECO:0007669"/>
    <property type="project" value="InterPro"/>
</dbReference>
<proteinExistence type="inferred from homology"/>
<dbReference type="Proteomes" id="UP000824248">
    <property type="component" value="Unassembled WGS sequence"/>
</dbReference>
<evidence type="ECO:0000313" key="7">
    <source>
        <dbReference type="EMBL" id="HIX62190.1"/>
    </source>
</evidence>
<dbReference type="InterPro" id="IPR004183">
    <property type="entry name" value="Xdiol_dOase_suB"/>
</dbReference>
<evidence type="ECO:0000256" key="2">
    <source>
        <dbReference type="ARBA" id="ARBA00007581"/>
    </source>
</evidence>
<dbReference type="GO" id="GO:0008198">
    <property type="term" value="F:ferrous iron binding"/>
    <property type="evidence" value="ECO:0007669"/>
    <property type="project" value="InterPro"/>
</dbReference>
<evidence type="ECO:0000256" key="5">
    <source>
        <dbReference type="ARBA" id="ARBA00023002"/>
    </source>
</evidence>
<organism evidence="7 8">
    <name type="scientific">Candidatus Halomonas stercoripullorum</name>
    <dbReference type="NCBI Taxonomy" id="2838617"/>
    <lineage>
        <taxon>Bacteria</taxon>
        <taxon>Pseudomonadati</taxon>
        <taxon>Pseudomonadota</taxon>
        <taxon>Gammaproteobacteria</taxon>
        <taxon>Oceanospirillales</taxon>
        <taxon>Halomonadaceae</taxon>
        <taxon>Halomonas</taxon>
    </lineage>
</organism>
<reference evidence="7" key="2">
    <citation type="submission" date="2021-04" db="EMBL/GenBank/DDBJ databases">
        <authorList>
            <person name="Gilroy R."/>
        </authorList>
    </citation>
    <scope>NUCLEOTIDE SEQUENCE</scope>
    <source>
        <strain evidence="7">1193</strain>
    </source>
</reference>
<reference evidence="7" key="1">
    <citation type="journal article" date="2021" name="PeerJ">
        <title>Extensive microbial diversity within the chicken gut microbiome revealed by metagenomics and culture.</title>
        <authorList>
            <person name="Gilroy R."/>
            <person name="Ravi A."/>
            <person name="Getino M."/>
            <person name="Pursley I."/>
            <person name="Horton D.L."/>
            <person name="Alikhan N.F."/>
            <person name="Baker D."/>
            <person name="Gharbi K."/>
            <person name="Hall N."/>
            <person name="Watson M."/>
            <person name="Adriaenssens E.M."/>
            <person name="Foster-Nyarko E."/>
            <person name="Jarju S."/>
            <person name="Secka A."/>
            <person name="Antonio M."/>
            <person name="Oren A."/>
            <person name="Chaudhuri R.R."/>
            <person name="La Ragione R."/>
            <person name="Hildebrand F."/>
            <person name="Pallen M.J."/>
        </authorList>
    </citation>
    <scope>NUCLEOTIDE SEQUENCE</scope>
    <source>
        <strain evidence="7">1193</strain>
    </source>
</reference>
<dbReference type="EMBL" id="DXFC01000242">
    <property type="protein sequence ID" value="HIX62190.1"/>
    <property type="molecule type" value="Genomic_DNA"/>
</dbReference>
<keyword evidence="5" id="KW-0560">Oxidoreductase</keyword>
<dbReference type="Gene3D" id="3.40.830.10">
    <property type="entry name" value="LigB-like"/>
    <property type="match status" value="1"/>
</dbReference>
<keyword evidence="7" id="KW-0223">Dioxygenase</keyword>
<dbReference type="InterPro" id="IPR014436">
    <property type="entry name" value="Extradiol_dOase_DODA"/>
</dbReference>
<comment type="cofactor">
    <cofactor evidence="1">
        <name>Zn(2+)</name>
        <dbReference type="ChEBI" id="CHEBI:29105"/>
    </cofactor>
</comment>
<gene>
    <name evidence="7" type="ORF">H9854_08165</name>
</gene>
<dbReference type="CDD" id="cd07363">
    <property type="entry name" value="45_DOPA_Dioxygenase"/>
    <property type="match status" value="1"/>
</dbReference>
<dbReference type="GO" id="GO:0016702">
    <property type="term" value="F:oxidoreductase activity, acting on single donors with incorporation of molecular oxygen, incorporation of two atoms of oxygen"/>
    <property type="evidence" value="ECO:0007669"/>
    <property type="project" value="UniProtKB-ARBA"/>
</dbReference>
<accession>A0A9D1WN49</accession>
<dbReference type="PIRSF" id="PIRSF006157">
    <property type="entry name" value="Doxgns_DODA"/>
    <property type="match status" value="1"/>
</dbReference>
<keyword evidence="4" id="KW-0862">Zinc</keyword>
<dbReference type="SUPFAM" id="SSF53213">
    <property type="entry name" value="LigB-like"/>
    <property type="match status" value="1"/>
</dbReference>
<dbReference type="PANTHER" id="PTHR30096">
    <property type="entry name" value="4,5-DOPA DIOXYGENASE EXTRADIOL-LIKE PROTEIN"/>
    <property type="match status" value="1"/>
</dbReference>
<dbReference type="PANTHER" id="PTHR30096:SF0">
    <property type="entry name" value="4,5-DOPA DIOXYGENASE EXTRADIOL-LIKE PROTEIN"/>
    <property type="match status" value="1"/>
</dbReference>
<feature type="domain" description="Extradiol ring-cleavage dioxygenase class III enzyme subunit B" evidence="6">
    <location>
        <begin position="19"/>
        <end position="264"/>
    </location>
</feature>
<evidence type="ECO:0000256" key="4">
    <source>
        <dbReference type="ARBA" id="ARBA00022833"/>
    </source>
</evidence>
<keyword evidence="3" id="KW-0479">Metal-binding</keyword>
<dbReference type="AlphaFoldDB" id="A0A9D1WN49"/>
<sequence length="277" mass="30575">MPSDNRTVTPNAQRMPVLFIPHGAGPCFFMDWNPADTWTQMRSFLEGVAETLPVRPSAIVSVSAHWMTPQFSITGHTQPPLIYDYQGFPPHTYELTYPAPGSPALAEQVAQRLEQAGLEAVIDAERGYDHGMFIPLKLMFPKAEIPVIQLSLRKDLAPDAHLQAGRALEALRDEGVLIVGSGMSFHNMRGYGDPRYTPLSAAFDDWLTAAVESPQSQRDTLLQNWNQAPHAYDCHPPGHEEHLIPLLVAAGAGGESAGRRVYSERVMQTTISAYRFG</sequence>